<dbReference type="EMBL" id="CAUYUJ010010003">
    <property type="protein sequence ID" value="CAK0828358.1"/>
    <property type="molecule type" value="Genomic_DNA"/>
</dbReference>
<reference evidence="2" key="1">
    <citation type="submission" date="2023-10" db="EMBL/GenBank/DDBJ databases">
        <authorList>
            <person name="Chen Y."/>
            <person name="Shah S."/>
            <person name="Dougan E. K."/>
            <person name="Thang M."/>
            <person name="Chan C."/>
        </authorList>
    </citation>
    <scope>NUCLEOTIDE SEQUENCE [LARGE SCALE GENOMIC DNA]</scope>
</reference>
<comment type="caution">
    <text evidence="2">The sequence shown here is derived from an EMBL/GenBank/DDBJ whole genome shotgun (WGS) entry which is preliminary data.</text>
</comment>
<feature type="region of interest" description="Disordered" evidence="1">
    <location>
        <begin position="775"/>
        <end position="814"/>
    </location>
</feature>
<accession>A0ABN9S8Z5</accession>
<dbReference type="Proteomes" id="UP001189429">
    <property type="component" value="Unassembled WGS sequence"/>
</dbReference>
<feature type="region of interest" description="Disordered" evidence="1">
    <location>
        <begin position="910"/>
        <end position="931"/>
    </location>
</feature>
<evidence type="ECO:0000313" key="3">
    <source>
        <dbReference type="Proteomes" id="UP001189429"/>
    </source>
</evidence>
<protein>
    <submittedName>
        <fullName evidence="2">Uncharacterized protein</fullName>
    </submittedName>
</protein>
<organism evidence="2 3">
    <name type="scientific">Prorocentrum cordatum</name>
    <dbReference type="NCBI Taxonomy" id="2364126"/>
    <lineage>
        <taxon>Eukaryota</taxon>
        <taxon>Sar</taxon>
        <taxon>Alveolata</taxon>
        <taxon>Dinophyceae</taxon>
        <taxon>Prorocentrales</taxon>
        <taxon>Prorocentraceae</taxon>
        <taxon>Prorocentrum</taxon>
    </lineage>
</organism>
<feature type="compositionally biased region" description="Pro residues" evidence="1">
    <location>
        <begin position="776"/>
        <end position="788"/>
    </location>
</feature>
<feature type="compositionally biased region" description="Pro residues" evidence="1">
    <location>
        <begin position="803"/>
        <end position="814"/>
    </location>
</feature>
<gene>
    <name evidence="2" type="ORF">PCOR1329_LOCUS27594</name>
</gene>
<feature type="compositionally biased region" description="Low complexity" evidence="1">
    <location>
        <begin position="789"/>
        <end position="802"/>
    </location>
</feature>
<sequence>MYGVAQDVSPGTPFVLTHVHDEAHFRLRSHDKAVTSDARIQMPAGKGILTRARRSRKHRISESRGPRFSPPFFISGAPLGGGGAWQGPPGKPRKKPFWVGQRLRGFRSFVRRGCSIQNHVVHAHFGQFSQHWFTELVPLRSKTAVSIATSIVDVVEELLETISIGARSSPLTFVHLVTGDGTNTNPASLRRVLAHFLVSYKHKQLLRYRLVAWTCGSHTANLCTEFAVAQGKHGPALQATCVRVFKYLIPQYVDQQAINLKDIAAKLTIVPGSPLRVEDRPDYPLFLLYGEDVLPVRLRKILNVSMGSMTHVTDAATPHPVLKGLLYTALYEDLLVVEEKPTTSRFWLFASACWTLLKMKILGLDVKFLRPTSTKPQKTNSKRLDRVTSWWENPENDAHLRVTCVCLRVTMIAVNITAQKPKGQDQDISDAGEDRSAPTLVRLGRKEVQRKTRAMLLSLLPSLKGDEKLDANVALLSLVSTQLHIEERFAEFQNYPGCLWRMTKKWNGDDASPFAEAFLEVPVDKLDMGYSVPLQMRAKEAGDLAARLEFLMSDEIQGELERIFACSEATSLDGERKHSRDKSLCKKDRVTSVARGSRNSILQVLQAERARKLADDHRARRQQGRLLTMNAPALARQDRPDLAQRPRGRLHWEGDVSKHEQRQIVHAGDPQAFAELLRDGQADYAQRAEMLRSIAKKSRAADATFPVSTNDWIRLIEERAEWWQGLLATATRERRQRCGQKLIPRLDLPEAERVAPVPQKLPKWAAAVRPGVGALMPPPPPPPPPSPLPCSSSASSSSSTSSSPPPSSPSPPSPTVPGCFCALSGPDAATTFVLAVRVGVRVAALELDVLGDTTLFLDLETCWDNVIPAANVSCPDRDLQVYSLSVECSVRGSRLVVKVLRHEHVDLDRPAAPRKRKAAEAASGSDDDSTVAQKLRAEKLAI</sequence>
<name>A0ABN9S8Z5_9DINO</name>
<proteinExistence type="predicted"/>
<evidence type="ECO:0000313" key="2">
    <source>
        <dbReference type="EMBL" id="CAK0828358.1"/>
    </source>
</evidence>
<evidence type="ECO:0000256" key="1">
    <source>
        <dbReference type="SAM" id="MobiDB-lite"/>
    </source>
</evidence>
<keyword evidence="3" id="KW-1185">Reference proteome</keyword>